<evidence type="ECO:0000256" key="2">
    <source>
        <dbReference type="ARBA" id="ARBA00023239"/>
    </source>
</evidence>
<evidence type="ECO:0000256" key="5">
    <source>
        <dbReference type="PIRSR" id="PIRSR001365-2"/>
    </source>
</evidence>
<feature type="binding site" evidence="5">
    <location>
        <position position="46"/>
    </location>
    <ligand>
        <name>pyruvate</name>
        <dbReference type="ChEBI" id="CHEBI:15361"/>
    </ligand>
</feature>
<dbReference type="PRINTS" id="PR00146">
    <property type="entry name" value="DHPICSNTHASE"/>
</dbReference>
<evidence type="ECO:0000313" key="6">
    <source>
        <dbReference type="EMBL" id="GIH06731.1"/>
    </source>
</evidence>
<dbReference type="InterPro" id="IPR002220">
    <property type="entry name" value="DapA-like"/>
</dbReference>
<evidence type="ECO:0000256" key="3">
    <source>
        <dbReference type="PIRNR" id="PIRNR001365"/>
    </source>
</evidence>
<organism evidence="6 7">
    <name type="scientific">Rhizocola hellebori</name>
    <dbReference type="NCBI Taxonomy" id="1392758"/>
    <lineage>
        <taxon>Bacteria</taxon>
        <taxon>Bacillati</taxon>
        <taxon>Actinomycetota</taxon>
        <taxon>Actinomycetes</taxon>
        <taxon>Micromonosporales</taxon>
        <taxon>Micromonosporaceae</taxon>
        <taxon>Rhizocola</taxon>
    </lineage>
</organism>
<reference evidence="6" key="1">
    <citation type="submission" date="2021-01" db="EMBL/GenBank/DDBJ databases">
        <title>Whole genome shotgun sequence of Rhizocola hellebori NBRC 109834.</title>
        <authorList>
            <person name="Komaki H."/>
            <person name="Tamura T."/>
        </authorList>
    </citation>
    <scope>NUCLEOTIDE SEQUENCE</scope>
    <source>
        <strain evidence="6">NBRC 109834</strain>
    </source>
</reference>
<dbReference type="Pfam" id="PF00701">
    <property type="entry name" value="DHDPS"/>
    <property type="match status" value="1"/>
</dbReference>
<gene>
    <name evidence="6" type="primary">dapA2_2</name>
    <name evidence="6" type="ORF">Rhe02_47980</name>
</gene>
<evidence type="ECO:0000256" key="4">
    <source>
        <dbReference type="PIRSR" id="PIRSR001365-1"/>
    </source>
</evidence>
<keyword evidence="7" id="KW-1185">Reference proteome</keyword>
<feature type="active site" description="Schiff-base intermediate with substrate" evidence="4">
    <location>
        <position position="157"/>
    </location>
</feature>
<feature type="active site" description="Proton donor/acceptor" evidence="4">
    <location>
        <position position="129"/>
    </location>
</feature>
<proteinExistence type="inferred from homology"/>
<sequence>MTLTGLYVPLITPLDADGDVALAALEKLAHVVLDNGANGLVALGTTGEPGALSDAEQRAVVTVAARVCRERNAQLLVGANTTEALQGLRDLPELTAALSLVPPFVRPGEAGVLAHFTHLATAGVPLVVYHIPHRTAQHVSTPTLHALAAIPGVIGVKYGAAEIDPETVALLADPPPGCAVLGGTDAIISPLLAMGAHGGILASAHVATTGFAELIRSWQSGDAQRAASLGHRLAKLSLALFAEPNPTVIKGVLHARGEIPTPAVRLPLLPAHPDTVRTAMQLLEECDTDLPGQLA</sequence>
<protein>
    <submittedName>
        <fullName evidence="6">4-hydroxy-tetrahydrodipicolinate synthase 2</fullName>
    </submittedName>
</protein>
<accession>A0A8J3VI74</accession>
<dbReference type="InterPro" id="IPR013785">
    <property type="entry name" value="Aldolase_TIM"/>
</dbReference>
<dbReference type="PANTHER" id="PTHR12128:SF66">
    <property type="entry name" value="4-HYDROXY-2-OXOGLUTARATE ALDOLASE, MITOCHONDRIAL"/>
    <property type="match status" value="1"/>
</dbReference>
<dbReference type="PANTHER" id="PTHR12128">
    <property type="entry name" value="DIHYDRODIPICOLINATE SYNTHASE"/>
    <property type="match status" value="1"/>
</dbReference>
<feature type="binding site" evidence="5">
    <location>
        <position position="200"/>
    </location>
    <ligand>
        <name>pyruvate</name>
        <dbReference type="ChEBI" id="CHEBI:15361"/>
    </ligand>
</feature>
<dbReference type="PIRSF" id="PIRSF001365">
    <property type="entry name" value="DHDPS"/>
    <property type="match status" value="1"/>
</dbReference>
<dbReference type="SUPFAM" id="SSF51569">
    <property type="entry name" value="Aldolase"/>
    <property type="match status" value="1"/>
</dbReference>
<dbReference type="GO" id="GO:0008840">
    <property type="term" value="F:4-hydroxy-tetrahydrodipicolinate synthase activity"/>
    <property type="evidence" value="ECO:0007669"/>
    <property type="project" value="TreeGrafter"/>
</dbReference>
<evidence type="ECO:0000256" key="1">
    <source>
        <dbReference type="ARBA" id="ARBA00007592"/>
    </source>
</evidence>
<dbReference type="Proteomes" id="UP000612899">
    <property type="component" value="Unassembled WGS sequence"/>
</dbReference>
<dbReference type="Gene3D" id="3.20.20.70">
    <property type="entry name" value="Aldolase class I"/>
    <property type="match status" value="1"/>
</dbReference>
<dbReference type="AlphaFoldDB" id="A0A8J3VI74"/>
<dbReference type="RefSeq" id="WP_203910541.1">
    <property type="nucleotide sequence ID" value="NZ_BONY01000029.1"/>
</dbReference>
<dbReference type="SMART" id="SM01130">
    <property type="entry name" value="DHDPS"/>
    <property type="match status" value="1"/>
</dbReference>
<comment type="caution">
    <text evidence="6">The sequence shown here is derived from an EMBL/GenBank/DDBJ whole genome shotgun (WGS) entry which is preliminary data.</text>
</comment>
<keyword evidence="2 3" id="KW-0456">Lyase</keyword>
<evidence type="ECO:0000313" key="7">
    <source>
        <dbReference type="Proteomes" id="UP000612899"/>
    </source>
</evidence>
<dbReference type="EMBL" id="BONY01000029">
    <property type="protein sequence ID" value="GIH06731.1"/>
    <property type="molecule type" value="Genomic_DNA"/>
</dbReference>
<comment type="similarity">
    <text evidence="1 3">Belongs to the DapA family.</text>
</comment>
<name>A0A8J3VI74_9ACTN</name>